<evidence type="ECO:0000259" key="1">
    <source>
        <dbReference type="PROSITE" id="PS50173"/>
    </source>
</evidence>
<dbReference type="SUPFAM" id="SSF56672">
    <property type="entry name" value="DNA/RNA polymerases"/>
    <property type="match status" value="1"/>
</dbReference>
<dbReference type="GO" id="GO:0009432">
    <property type="term" value="P:SOS response"/>
    <property type="evidence" value="ECO:0007669"/>
    <property type="project" value="TreeGrafter"/>
</dbReference>
<dbReference type="InterPro" id="IPR050116">
    <property type="entry name" value="DNA_polymerase-Y"/>
</dbReference>
<dbReference type="Pfam" id="PF00817">
    <property type="entry name" value="IMS"/>
    <property type="match status" value="1"/>
</dbReference>
<dbReference type="GO" id="GO:0003887">
    <property type="term" value="F:DNA-directed DNA polymerase activity"/>
    <property type="evidence" value="ECO:0007669"/>
    <property type="project" value="TreeGrafter"/>
</dbReference>
<dbReference type="PANTHER" id="PTHR11076">
    <property type="entry name" value="DNA REPAIR POLYMERASE UMUC / TRANSFERASE FAMILY MEMBER"/>
    <property type="match status" value="1"/>
</dbReference>
<dbReference type="AlphaFoldDB" id="A0AAE2JTS5"/>
<protein>
    <submittedName>
        <fullName evidence="2">ImpB/mucB/samB family protein</fullName>
    </submittedName>
</protein>
<name>A0AAE2JTS5_MYCMY</name>
<dbReference type="InterPro" id="IPR001126">
    <property type="entry name" value="UmuC"/>
</dbReference>
<dbReference type="PROSITE" id="PS50173">
    <property type="entry name" value="UMUC"/>
    <property type="match status" value="1"/>
</dbReference>
<dbReference type="GO" id="GO:0042276">
    <property type="term" value="P:error-prone translesion synthesis"/>
    <property type="evidence" value="ECO:0007669"/>
    <property type="project" value="TreeGrafter"/>
</dbReference>
<evidence type="ECO:0000313" key="2">
    <source>
        <dbReference type="EMBL" id="KJQ46547.1"/>
    </source>
</evidence>
<reference evidence="2 3" key="1">
    <citation type="submission" date="2015-02" db="EMBL/GenBank/DDBJ databases">
        <title>Mycoplasma mycoides subsp. mycoides strain:B237 Genome sequencing.</title>
        <authorList>
            <person name="Fischer A."/>
            <person name="Santana-Cruz I."/>
            <person name="Schieck E."/>
            <person name="Gourle H."/>
            <person name="Lambert M."/>
            <person name="Nadendla S."/>
            <person name="Miller R.A."/>
            <person name="Weber J."/>
            <person name="Bongcam-Rudloff E."/>
            <person name="Vashee S."/>
            <person name="Frey J."/>
            <person name="Jores J."/>
        </authorList>
    </citation>
    <scope>NUCLEOTIDE SEQUENCE [LARGE SCALE GENOMIC DNA]</scope>
    <source>
        <strain evidence="2 3">B237</strain>
    </source>
</reference>
<organism evidence="2 3">
    <name type="scientific">Mycoplasma mycoides subsp. mycoides</name>
    <dbReference type="NCBI Taxonomy" id="2103"/>
    <lineage>
        <taxon>Bacteria</taxon>
        <taxon>Bacillati</taxon>
        <taxon>Mycoplasmatota</taxon>
        <taxon>Mollicutes</taxon>
        <taxon>Mycoplasmataceae</taxon>
        <taxon>Mycoplasma</taxon>
    </lineage>
</organism>
<dbReference type="EMBL" id="LAEW01000001">
    <property type="protein sequence ID" value="KJQ46547.1"/>
    <property type="molecule type" value="Genomic_DNA"/>
</dbReference>
<sequence>MFNKTIIHIDMDAFFASCMQLKHPELKNKPIVISNSFDKSIISTASYEARKYNIKAAMPLFKAKKLYPQIISVKPDMILLIIFHIKFEIL</sequence>
<comment type="caution">
    <text evidence="2">The sequence shown here is derived from an EMBL/GenBank/DDBJ whole genome shotgun (WGS) entry which is preliminary data.</text>
</comment>
<dbReference type="GO" id="GO:0005829">
    <property type="term" value="C:cytosol"/>
    <property type="evidence" value="ECO:0007669"/>
    <property type="project" value="TreeGrafter"/>
</dbReference>
<proteinExistence type="predicted"/>
<evidence type="ECO:0000313" key="3">
    <source>
        <dbReference type="Proteomes" id="UP000033624"/>
    </source>
</evidence>
<gene>
    <name evidence="2" type="ORF">TS59_0600</name>
</gene>
<dbReference type="Proteomes" id="UP000033624">
    <property type="component" value="Unassembled WGS sequence"/>
</dbReference>
<dbReference type="InterPro" id="IPR043502">
    <property type="entry name" value="DNA/RNA_pol_sf"/>
</dbReference>
<dbReference type="Gene3D" id="3.40.1170.60">
    <property type="match status" value="1"/>
</dbReference>
<feature type="domain" description="UmuC" evidence="1">
    <location>
        <begin position="6"/>
        <end position="90"/>
    </location>
</feature>
<dbReference type="GO" id="GO:0006281">
    <property type="term" value="P:DNA repair"/>
    <property type="evidence" value="ECO:0007669"/>
    <property type="project" value="InterPro"/>
</dbReference>
<dbReference type="PANTHER" id="PTHR11076:SF33">
    <property type="entry name" value="DNA POLYMERASE KAPPA"/>
    <property type="match status" value="1"/>
</dbReference>
<accession>A0AAE2JTS5</accession>